<dbReference type="STRING" id="6832.A0A553PD88"/>
<dbReference type="InterPro" id="IPR056845">
    <property type="entry name" value="LRR_Zer-1"/>
</dbReference>
<dbReference type="SUPFAM" id="SSF48371">
    <property type="entry name" value="ARM repeat"/>
    <property type="match status" value="1"/>
</dbReference>
<dbReference type="GO" id="GO:0031462">
    <property type="term" value="C:Cul2-RING ubiquitin ligase complex"/>
    <property type="evidence" value="ECO:0007669"/>
    <property type="project" value="TreeGrafter"/>
</dbReference>
<proteinExistence type="predicted"/>
<accession>A0A553PD88</accession>
<dbReference type="InterPro" id="IPR051341">
    <property type="entry name" value="Zyg-11_UBL_adapter"/>
</dbReference>
<dbReference type="InterPro" id="IPR016024">
    <property type="entry name" value="ARM-type_fold"/>
</dbReference>
<dbReference type="OMA" id="AYRSFHP"/>
<evidence type="ECO:0000259" key="4">
    <source>
        <dbReference type="Pfam" id="PF25013"/>
    </source>
</evidence>
<comment type="caution">
    <text evidence="5">The sequence shown here is derived from an EMBL/GenBank/DDBJ whole genome shotgun (WGS) entry which is preliminary data.</text>
</comment>
<dbReference type="Gene3D" id="1.25.10.10">
    <property type="entry name" value="Leucine-rich Repeat Variant"/>
    <property type="match status" value="1"/>
</dbReference>
<reference evidence="5 6" key="1">
    <citation type="journal article" date="2018" name="Nat. Ecol. Evol.">
        <title>Genomic signatures of mitonuclear coevolution across populations of Tigriopus californicus.</title>
        <authorList>
            <person name="Barreto F.S."/>
            <person name="Watson E.T."/>
            <person name="Lima T.G."/>
            <person name="Willett C.S."/>
            <person name="Edmands S."/>
            <person name="Li W."/>
            <person name="Burton R.S."/>
        </authorList>
    </citation>
    <scope>NUCLEOTIDE SEQUENCE [LARGE SCALE GENOMIC DNA]</scope>
    <source>
        <strain evidence="5 6">San Diego</strain>
    </source>
</reference>
<evidence type="ECO:0000259" key="3">
    <source>
        <dbReference type="Pfam" id="PF22964"/>
    </source>
</evidence>
<feature type="region of interest" description="Disordered" evidence="2">
    <location>
        <begin position="101"/>
        <end position="120"/>
    </location>
</feature>
<dbReference type="Gene3D" id="3.80.10.10">
    <property type="entry name" value="Ribonuclease Inhibitor"/>
    <property type="match status" value="1"/>
</dbReference>
<feature type="domain" description="Protein zer-1 homolog-like C-terminal" evidence="3">
    <location>
        <begin position="479"/>
        <end position="810"/>
    </location>
</feature>
<evidence type="ECO:0000313" key="5">
    <source>
        <dbReference type="EMBL" id="TRY75638.1"/>
    </source>
</evidence>
<dbReference type="InterPro" id="IPR032675">
    <property type="entry name" value="LRR_dom_sf"/>
</dbReference>
<dbReference type="InterPro" id="IPR055142">
    <property type="entry name" value="ZER1-like_C"/>
</dbReference>
<dbReference type="Pfam" id="PF22964">
    <property type="entry name" value="ZER1-like_2nd"/>
    <property type="match status" value="1"/>
</dbReference>
<dbReference type="Pfam" id="PF25013">
    <property type="entry name" value="LRR_Zer-1"/>
    <property type="match status" value="1"/>
</dbReference>
<protein>
    <submittedName>
        <fullName evidence="5">Uncharacterized protein</fullName>
    </submittedName>
</protein>
<dbReference type="EMBL" id="VCGU01000005">
    <property type="protein sequence ID" value="TRY75638.1"/>
    <property type="molecule type" value="Genomic_DNA"/>
</dbReference>
<dbReference type="AlphaFoldDB" id="A0A553PD88"/>
<evidence type="ECO:0000256" key="1">
    <source>
        <dbReference type="ARBA" id="ARBA00022786"/>
    </source>
</evidence>
<gene>
    <name evidence="5" type="ORF">TCAL_04500</name>
</gene>
<dbReference type="Proteomes" id="UP000318571">
    <property type="component" value="Chromosome 2"/>
</dbReference>
<keyword evidence="1" id="KW-0833">Ubl conjugation pathway</keyword>
<evidence type="ECO:0000313" key="6">
    <source>
        <dbReference type="Proteomes" id="UP000318571"/>
    </source>
</evidence>
<dbReference type="PANTHER" id="PTHR12904:SF22">
    <property type="entry name" value="ZYG-11 FAMILY MEMBER B, CELL CYCLE REGULATOR"/>
    <property type="match status" value="1"/>
</dbReference>
<name>A0A553PD88_TIGCA</name>
<feature type="domain" description="Zer-1-like leucine-rich repeats region" evidence="4">
    <location>
        <begin position="278"/>
        <end position="378"/>
    </location>
</feature>
<keyword evidence="6" id="KW-1185">Reference proteome</keyword>
<dbReference type="PANTHER" id="PTHR12904">
    <property type="match status" value="1"/>
</dbReference>
<dbReference type="SUPFAM" id="SSF52047">
    <property type="entry name" value="RNI-like"/>
    <property type="match status" value="1"/>
</dbReference>
<sequence>MFDSSVMSRTASSSLVDNPDSLQTSCLDYICQNLEAIAVVASDEAALLSSQASPPTAWSASGTLGGGSPSLSLAVEPSEHTKPSPPSSGWTRPYTRSQATLEGRQSAAGLARPSRAGGPSQALLSFGSPDMFIHTDLSEQLLARICERGRMTDEVMNLFQSCQTRLRKVQLTEASKLTTRSLRVLRGHQITHLTTIGLSKATVTDLIGCLGDWTLQNLQALNVAKSTFVDHCKITVVVALSKLQHLHTLNVSSTEFTKTSLEMIVDDLPRLEHLDISCTKVSDISCLRKCKHRLKSLSLYGLRFPPESSALADVLEVLQDLSELRHLDVSENPESDTVLQLFTSQVSIRAERIVESSQSWPNLISLDISGNNNISDHVLQEFLTSHKHTLRFLGLALSDTCKLDLLTSPDHPTYNANLTVTGSGNEAQVLEALRRYKTRPCYVQKSLYHLFRLTQNYSTPRRDMIEVVTGCARTYKTVFNIQMAATACLFNLTKGDLGKILHPRILSDTVNVNLNAMEEFPQHQQLQKNVLLTICSDRILQDVSFDHFRCAKLVMDCLCKWQDLSMNRMSVAICSILAAKISTKETSELGSHANYMEKLLQMVKERLESMEIDIILKFTLSALWNLTDESPKTCSVFLQEGGMDLFLQVLDAFPGEISIETKVLGLLNNIAEVKELRFNLMVDSFINLLSYFAAGIVAYLASSGPWTATTMSKEEMTEDLCHVVSSWKTPKDEMVAYRSFKPFFPLMSVDQSYAVQLWATWAVHHVCTKNPRRYCSMLKEQGGSEVILDLLKSADPQTRVHALAERIIRELVIKGCMPLSVFANGELPNHRGDEDQGDDPAQDFFMAEEDILALSGL</sequence>
<organism evidence="5 6">
    <name type="scientific">Tigriopus californicus</name>
    <name type="common">Marine copepod</name>
    <dbReference type="NCBI Taxonomy" id="6832"/>
    <lineage>
        <taxon>Eukaryota</taxon>
        <taxon>Metazoa</taxon>
        <taxon>Ecdysozoa</taxon>
        <taxon>Arthropoda</taxon>
        <taxon>Crustacea</taxon>
        <taxon>Multicrustacea</taxon>
        <taxon>Hexanauplia</taxon>
        <taxon>Copepoda</taxon>
        <taxon>Harpacticoida</taxon>
        <taxon>Harpacticidae</taxon>
        <taxon>Tigriopus</taxon>
    </lineage>
</organism>
<dbReference type="InterPro" id="IPR011989">
    <property type="entry name" value="ARM-like"/>
</dbReference>
<feature type="region of interest" description="Disordered" evidence="2">
    <location>
        <begin position="57"/>
        <end position="94"/>
    </location>
</feature>
<evidence type="ECO:0000256" key="2">
    <source>
        <dbReference type="SAM" id="MobiDB-lite"/>
    </source>
</evidence>